<dbReference type="GO" id="GO:0019843">
    <property type="term" value="F:rRNA binding"/>
    <property type="evidence" value="ECO:0007669"/>
    <property type="project" value="UniProtKB-KW"/>
</dbReference>
<accession>X0WS25</accession>
<dbReference type="Gene3D" id="3.90.930.12">
    <property type="entry name" value="Ribosomal protein L6, alpha-beta domain"/>
    <property type="match status" value="2"/>
</dbReference>
<keyword evidence="2" id="KW-0694">RNA-binding</keyword>
<keyword evidence="3" id="KW-0689">Ribosomal protein</keyword>
<dbReference type="AlphaFoldDB" id="X0WS25"/>
<dbReference type="InterPro" id="IPR020040">
    <property type="entry name" value="Ribosomal_uL6_a/b-dom"/>
</dbReference>
<evidence type="ECO:0000256" key="3">
    <source>
        <dbReference type="ARBA" id="ARBA00022980"/>
    </source>
</evidence>
<dbReference type="PIRSF" id="PIRSF002162">
    <property type="entry name" value="Ribosomal_L6"/>
    <property type="match status" value="1"/>
</dbReference>
<feature type="non-terminal residue" evidence="6">
    <location>
        <position position="155"/>
    </location>
</feature>
<feature type="domain" description="Large ribosomal subunit protein uL6 alpha-beta" evidence="5">
    <location>
        <begin position="90"/>
        <end position="154"/>
    </location>
</feature>
<evidence type="ECO:0000256" key="1">
    <source>
        <dbReference type="ARBA" id="ARBA00022730"/>
    </source>
</evidence>
<evidence type="ECO:0000256" key="4">
    <source>
        <dbReference type="ARBA" id="ARBA00023274"/>
    </source>
</evidence>
<organism evidence="6">
    <name type="scientific">marine sediment metagenome</name>
    <dbReference type="NCBI Taxonomy" id="412755"/>
    <lineage>
        <taxon>unclassified sequences</taxon>
        <taxon>metagenomes</taxon>
        <taxon>ecological metagenomes</taxon>
    </lineage>
</organism>
<evidence type="ECO:0000259" key="5">
    <source>
        <dbReference type="Pfam" id="PF00347"/>
    </source>
</evidence>
<dbReference type="EMBL" id="BARS01037782">
    <property type="protein sequence ID" value="GAG15491.1"/>
    <property type="molecule type" value="Genomic_DNA"/>
</dbReference>
<protein>
    <recommendedName>
        <fullName evidence="5">Large ribosomal subunit protein uL6 alpha-beta domain-containing protein</fullName>
    </recommendedName>
</protein>
<proteinExistence type="predicted"/>
<reference evidence="6" key="1">
    <citation type="journal article" date="2014" name="Front. Microbiol.">
        <title>High frequency of phylogenetically diverse reductive dehalogenase-homologous genes in deep subseafloor sedimentary metagenomes.</title>
        <authorList>
            <person name="Kawai M."/>
            <person name="Futagami T."/>
            <person name="Toyoda A."/>
            <person name="Takaki Y."/>
            <person name="Nishi S."/>
            <person name="Hori S."/>
            <person name="Arai W."/>
            <person name="Tsubouchi T."/>
            <person name="Morono Y."/>
            <person name="Uchiyama I."/>
            <person name="Ito T."/>
            <person name="Fujiyama A."/>
            <person name="Inagaki F."/>
            <person name="Takami H."/>
        </authorList>
    </citation>
    <scope>NUCLEOTIDE SEQUENCE</scope>
    <source>
        <strain evidence="6">Expedition CK06-06</strain>
    </source>
</reference>
<dbReference type="GO" id="GO:0003735">
    <property type="term" value="F:structural constituent of ribosome"/>
    <property type="evidence" value="ECO:0007669"/>
    <property type="project" value="InterPro"/>
</dbReference>
<comment type="caution">
    <text evidence="6">The sequence shown here is derived from an EMBL/GenBank/DDBJ whole genome shotgun (WGS) entry which is preliminary data.</text>
</comment>
<keyword evidence="4" id="KW-0687">Ribonucleoprotein</keyword>
<evidence type="ECO:0000256" key="2">
    <source>
        <dbReference type="ARBA" id="ARBA00022884"/>
    </source>
</evidence>
<name>X0WS25_9ZZZZ</name>
<dbReference type="InterPro" id="IPR000702">
    <property type="entry name" value="Ribosomal_uL6-like"/>
</dbReference>
<dbReference type="InterPro" id="IPR036789">
    <property type="entry name" value="Ribosomal_uL6-like_a/b-dom_sf"/>
</dbReference>
<dbReference type="PANTHER" id="PTHR11655:SF14">
    <property type="entry name" value="LARGE RIBOSOMAL SUBUNIT PROTEIN UL6M"/>
    <property type="match status" value="1"/>
</dbReference>
<gene>
    <name evidence="6" type="ORF">S01H1_57887</name>
</gene>
<dbReference type="FunFam" id="3.90.930.12:FF:000002">
    <property type="entry name" value="50S ribosomal protein L6"/>
    <property type="match status" value="1"/>
</dbReference>
<dbReference type="NCBIfam" id="TIGR03654">
    <property type="entry name" value="L6_bact"/>
    <property type="match status" value="1"/>
</dbReference>
<dbReference type="PANTHER" id="PTHR11655">
    <property type="entry name" value="60S/50S RIBOSOMAL PROTEIN L6/L9"/>
    <property type="match status" value="1"/>
</dbReference>
<evidence type="ECO:0000313" key="6">
    <source>
        <dbReference type="EMBL" id="GAG15491.1"/>
    </source>
</evidence>
<dbReference type="GO" id="GO:0002181">
    <property type="term" value="P:cytoplasmic translation"/>
    <property type="evidence" value="ECO:0007669"/>
    <property type="project" value="TreeGrafter"/>
</dbReference>
<keyword evidence="1" id="KW-0699">rRNA-binding</keyword>
<dbReference type="Pfam" id="PF00347">
    <property type="entry name" value="Ribosomal_L6"/>
    <property type="match status" value="2"/>
</dbReference>
<dbReference type="InterPro" id="IPR019906">
    <property type="entry name" value="Ribosomal_uL6_bac-type"/>
</dbReference>
<dbReference type="SUPFAM" id="SSF56053">
    <property type="entry name" value="Ribosomal protein L6"/>
    <property type="match status" value="2"/>
</dbReference>
<dbReference type="GO" id="GO:0022625">
    <property type="term" value="C:cytosolic large ribosomal subunit"/>
    <property type="evidence" value="ECO:0007669"/>
    <property type="project" value="TreeGrafter"/>
</dbReference>
<dbReference type="PRINTS" id="PR00059">
    <property type="entry name" value="RIBOSOMALL6"/>
</dbReference>
<feature type="domain" description="Large ribosomal subunit protein uL6 alpha-beta" evidence="5">
    <location>
        <begin position="12"/>
        <end position="82"/>
    </location>
</feature>
<sequence>MSRIGRMPIPLPPNVEVELKGNKVRVKGPNGELSRSFDQAIAISLNEGTLTVSRPSDNRIHRSLHGLTRSLIANMVEGVSKGFQKDLELVGVGYRAQNVGEKVVLQVGYSHPVEIIPPTGVSVIVAEAQRISVRGIDKQMVGDVAAKIRAVRPPD</sequence>